<accession>A0A1M5E4U9</accession>
<dbReference type="InterPro" id="IPR025295">
    <property type="entry name" value="eCIS_core_dom"/>
</dbReference>
<feature type="compositionally biased region" description="Polar residues" evidence="1">
    <location>
        <begin position="11"/>
        <end position="20"/>
    </location>
</feature>
<evidence type="ECO:0000256" key="1">
    <source>
        <dbReference type="SAM" id="MobiDB-lite"/>
    </source>
</evidence>
<feature type="region of interest" description="Disordered" evidence="1">
    <location>
        <begin position="212"/>
        <end position="234"/>
    </location>
</feature>
<feature type="region of interest" description="Disordered" evidence="1">
    <location>
        <begin position="420"/>
        <end position="455"/>
    </location>
</feature>
<dbReference type="EMBL" id="FQWC01000001">
    <property type="protein sequence ID" value="SHF74190.1"/>
    <property type="molecule type" value="Genomic_DNA"/>
</dbReference>
<dbReference type="RefSeq" id="WP_073412251.1">
    <property type="nucleotide sequence ID" value="NZ_FQWC01000001.1"/>
</dbReference>
<feature type="compositionally biased region" description="Polar residues" evidence="1">
    <location>
        <begin position="119"/>
        <end position="141"/>
    </location>
</feature>
<feature type="domain" description="eCIS core" evidence="2">
    <location>
        <begin position="139"/>
        <end position="215"/>
    </location>
</feature>
<dbReference type="OrthoDB" id="4317910at2"/>
<name>A0A1M5E4U9_9FLAO</name>
<gene>
    <name evidence="3" type="ORF">SAMN05443663_10127</name>
</gene>
<feature type="compositionally biased region" description="Basic and acidic residues" evidence="1">
    <location>
        <begin position="72"/>
        <end position="86"/>
    </location>
</feature>
<protein>
    <recommendedName>
        <fullName evidence="2">eCIS core domain-containing protein</fullName>
    </recommendedName>
</protein>
<dbReference type="Proteomes" id="UP000184071">
    <property type="component" value="Unassembled WGS sequence"/>
</dbReference>
<keyword evidence="4" id="KW-1185">Reference proteome</keyword>
<organism evidence="3 4">
    <name type="scientific">Flavobacterium defluvii</name>
    <dbReference type="NCBI Taxonomy" id="370979"/>
    <lineage>
        <taxon>Bacteria</taxon>
        <taxon>Pseudomonadati</taxon>
        <taxon>Bacteroidota</taxon>
        <taxon>Flavobacteriia</taxon>
        <taxon>Flavobacteriales</taxon>
        <taxon>Flavobacteriaceae</taxon>
        <taxon>Flavobacterium</taxon>
    </lineage>
</organism>
<feature type="region of interest" description="Disordered" evidence="1">
    <location>
        <begin position="105"/>
        <end position="145"/>
    </location>
</feature>
<evidence type="ECO:0000313" key="4">
    <source>
        <dbReference type="Proteomes" id="UP000184071"/>
    </source>
</evidence>
<feature type="region of interest" description="Disordered" evidence="1">
    <location>
        <begin position="58"/>
        <end position="86"/>
    </location>
</feature>
<sequence>MPAFNQKLKPNVSTQSAFTSRRSEDFFGVQAKLNIGKSNDKYEVEADKTADKIVSNSSKKTAEPFFSSSTIQKKENKENEIQEKPLAETITPVVQLSPIQKCDCQDENVQKKEDETEPETTVNSGFENQLNSSKGSGTPLSKETKTEMESGFGVDFSNVRIHNDSNAVQMSQEIGAQAFANGNDIYFNEGKYNPNSQSGKHLLAHELTHTVQQGNKPKLQRQVVPEESSPPPRVEHRISTLLSSLIEWDAAGLLSAPYLPYDVPTIPQIPVTQEEAASMASAAPALIAGLTAPSAAAATGTGSTGAAATGTSALETAAARWGSASVIEGGAALAEGGATAAAGAEATSVLTRIAMFSAEAAPPVAFFTILLWPSSTAPRWMDELNPITGGPYASPREYDWVNRLSPAQRDYLDYLNRARRMTPRTTSDEETDPRIEIVPLPDPAPQPEEDDNRTGCKSREITRLGGHARHDAYATKVSGRQYDYNLWPGPPFLAINYDGQTSHTVVWEVKVGFGWFFNPAMISLRDLTLARFDAQKNFGVFVAQRCAYYHMWSIPDRHVALLLNTRWGGYPPVLSIPE</sequence>
<evidence type="ECO:0000259" key="2">
    <source>
        <dbReference type="Pfam" id="PF13699"/>
    </source>
</evidence>
<reference evidence="4" key="1">
    <citation type="submission" date="2016-11" db="EMBL/GenBank/DDBJ databases">
        <authorList>
            <person name="Varghese N."/>
            <person name="Submissions S."/>
        </authorList>
    </citation>
    <scope>NUCLEOTIDE SEQUENCE [LARGE SCALE GENOMIC DNA]</scope>
    <source>
        <strain evidence="4">DSM 17963</strain>
    </source>
</reference>
<dbReference type="AlphaFoldDB" id="A0A1M5E4U9"/>
<feature type="region of interest" description="Disordered" evidence="1">
    <location>
        <begin position="1"/>
        <end position="20"/>
    </location>
</feature>
<dbReference type="Pfam" id="PF13699">
    <property type="entry name" value="eCIS_core"/>
    <property type="match status" value="1"/>
</dbReference>
<proteinExistence type="predicted"/>
<dbReference type="STRING" id="370979.SAMN05443663_10127"/>
<evidence type="ECO:0000313" key="3">
    <source>
        <dbReference type="EMBL" id="SHF74190.1"/>
    </source>
</evidence>